<dbReference type="OrthoDB" id="412788at2759"/>
<proteinExistence type="inferred from homology"/>
<keyword evidence="3" id="KW-1185">Reference proteome</keyword>
<dbReference type="Proteomes" id="UP000717328">
    <property type="component" value="Unassembled WGS sequence"/>
</dbReference>
<protein>
    <submittedName>
        <fullName evidence="2">Uncharacterized protein</fullName>
    </submittedName>
</protein>
<dbReference type="PANTHER" id="PTHR34598">
    <property type="entry name" value="BLL6449 PROTEIN"/>
    <property type="match status" value="1"/>
</dbReference>
<sequence length="155" mass="17189">MAVLDDVYCTTAKLNFYVAPPPGVHAYQIAYPDPNSTEPDRNWTLAAEGVVIENLRGKGDDTYTLNTAGFQLVNQPAKYTTFTDDAEIERLYYPESVDLIKEVTGASRVVFFDHTIRCRRPGQSDQAGKRQPSLQVHVDQSTAAAIARVHRTSGK</sequence>
<feature type="non-terminal residue" evidence="2">
    <location>
        <position position="1"/>
    </location>
</feature>
<comment type="caution">
    <text evidence="2">The sequence shown here is derived from an EMBL/GenBank/DDBJ whole genome shotgun (WGS) entry which is preliminary data.</text>
</comment>
<dbReference type="AlphaFoldDB" id="A0A9P7GIL3"/>
<name>A0A9P7GIL3_9AGAR</name>
<dbReference type="EMBL" id="JABCKI010000262">
    <property type="protein sequence ID" value="KAG5651309.1"/>
    <property type="molecule type" value="Genomic_DNA"/>
</dbReference>
<gene>
    <name evidence="2" type="ORF">H0H81_009110</name>
</gene>
<accession>A0A9P7GIL3</accession>
<dbReference type="PANTHER" id="PTHR34598:SF3">
    <property type="entry name" value="OXIDOREDUCTASE AN1597"/>
    <property type="match status" value="1"/>
</dbReference>
<dbReference type="NCBIfam" id="NF041278">
    <property type="entry name" value="CmcJ_NvfI_EfuI"/>
    <property type="match status" value="1"/>
</dbReference>
<reference evidence="2" key="1">
    <citation type="submission" date="2021-02" db="EMBL/GenBank/DDBJ databases">
        <authorList>
            <person name="Nieuwenhuis M."/>
            <person name="Van De Peppel L.J.J."/>
        </authorList>
    </citation>
    <scope>NUCLEOTIDE SEQUENCE</scope>
    <source>
        <strain evidence="2">D49</strain>
    </source>
</reference>
<comment type="similarity">
    <text evidence="1">Belongs to the asaB hydroxylase/desaturase family.</text>
</comment>
<reference evidence="2" key="2">
    <citation type="submission" date="2021-10" db="EMBL/GenBank/DDBJ databases">
        <title>Phylogenomics reveals ancestral predisposition of the termite-cultivated fungus Termitomyces towards a domesticated lifestyle.</title>
        <authorList>
            <person name="Auxier B."/>
            <person name="Grum-Grzhimaylo A."/>
            <person name="Cardenas M.E."/>
            <person name="Lodge J.D."/>
            <person name="Laessoe T."/>
            <person name="Pedersen O."/>
            <person name="Smith M.E."/>
            <person name="Kuyper T.W."/>
            <person name="Franco-Molano E.A."/>
            <person name="Baroni T.J."/>
            <person name="Aanen D.K."/>
        </authorList>
    </citation>
    <scope>NUCLEOTIDE SEQUENCE</scope>
    <source>
        <strain evidence="2">D49</strain>
    </source>
</reference>
<dbReference type="GO" id="GO:0016491">
    <property type="term" value="F:oxidoreductase activity"/>
    <property type="evidence" value="ECO:0007669"/>
    <property type="project" value="InterPro"/>
</dbReference>
<evidence type="ECO:0000313" key="3">
    <source>
        <dbReference type="Proteomes" id="UP000717328"/>
    </source>
</evidence>
<evidence type="ECO:0000256" key="1">
    <source>
        <dbReference type="ARBA" id="ARBA00023604"/>
    </source>
</evidence>
<evidence type="ECO:0000313" key="2">
    <source>
        <dbReference type="EMBL" id="KAG5651309.1"/>
    </source>
</evidence>
<organism evidence="2 3">
    <name type="scientific">Sphagnurus paluster</name>
    <dbReference type="NCBI Taxonomy" id="117069"/>
    <lineage>
        <taxon>Eukaryota</taxon>
        <taxon>Fungi</taxon>
        <taxon>Dikarya</taxon>
        <taxon>Basidiomycota</taxon>
        <taxon>Agaricomycotina</taxon>
        <taxon>Agaricomycetes</taxon>
        <taxon>Agaricomycetidae</taxon>
        <taxon>Agaricales</taxon>
        <taxon>Tricholomatineae</taxon>
        <taxon>Lyophyllaceae</taxon>
        <taxon>Sphagnurus</taxon>
    </lineage>
</organism>
<dbReference type="InterPro" id="IPR044053">
    <property type="entry name" value="AsaB-like"/>
</dbReference>